<evidence type="ECO:0000313" key="2">
    <source>
        <dbReference type="EMBL" id="KAF2881567.1"/>
    </source>
</evidence>
<protein>
    <submittedName>
        <fullName evidence="2">Uncharacterized protein</fullName>
    </submittedName>
</protein>
<feature type="chain" id="PRO_5035434133" evidence="1">
    <location>
        <begin position="19"/>
        <end position="162"/>
    </location>
</feature>
<accession>A0A8K0CA62</accession>
<keyword evidence="1" id="KW-0732">Signal</keyword>
<gene>
    <name evidence="2" type="ORF">ILUMI_24602</name>
</gene>
<dbReference type="Gene3D" id="1.10.238.20">
    <property type="entry name" value="Pheromone/general odorant binding protein domain"/>
    <property type="match status" value="1"/>
</dbReference>
<dbReference type="SUPFAM" id="SSF47565">
    <property type="entry name" value="Insect pheromone/odorant-binding proteins"/>
    <property type="match status" value="1"/>
</dbReference>
<evidence type="ECO:0000256" key="1">
    <source>
        <dbReference type="SAM" id="SignalP"/>
    </source>
</evidence>
<feature type="signal peptide" evidence="1">
    <location>
        <begin position="1"/>
        <end position="18"/>
    </location>
</feature>
<organism evidence="2 3">
    <name type="scientific">Ignelater luminosus</name>
    <name type="common">Cucubano</name>
    <name type="synonym">Pyrophorus luminosus</name>
    <dbReference type="NCBI Taxonomy" id="2038154"/>
    <lineage>
        <taxon>Eukaryota</taxon>
        <taxon>Metazoa</taxon>
        <taxon>Ecdysozoa</taxon>
        <taxon>Arthropoda</taxon>
        <taxon>Hexapoda</taxon>
        <taxon>Insecta</taxon>
        <taxon>Pterygota</taxon>
        <taxon>Neoptera</taxon>
        <taxon>Endopterygota</taxon>
        <taxon>Coleoptera</taxon>
        <taxon>Polyphaga</taxon>
        <taxon>Elateriformia</taxon>
        <taxon>Elateroidea</taxon>
        <taxon>Elateridae</taxon>
        <taxon>Agrypninae</taxon>
        <taxon>Pyrophorini</taxon>
        <taxon>Ignelater</taxon>
    </lineage>
</organism>
<sequence>MNDILCLILVCAISQVRCLEILDYPDITNVDCLSREDAAHILEYNKLEIINNLQKFSLADLLTHRGITVDNNTKYNQFLYCVWKKENYLTANGDINFIKLQQIVKDAIVEVVGRTGPAINLSMAFTADIINECKSIIEFRIEDKIIKIQNHIVVKLQPFSKI</sequence>
<evidence type="ECO:0000313" key="3">
    <source>
        <dbReference type="Proteomes" id="UP000801492"/>
    </source>
</evidence>
<dbReference type="AlphaFoldDB" id="A0A8K0CA62"/>
<name>A0A8K0CA62_IGNLU</name>
<dbReference type="GO" id="GO:0005549">
    <property type="term" value="F:odorant binding"/>
    <property type="evidence" value="ECO:0007669"/>
    <property type="project" value="InterPro"/>
</dbReference>
<proteinExistence type="predicted"/>
<reference evidence="2" key="1">
    <citation type="submission" date="2019-08" db="EMBL/GenBank/DDBJ databases">
        <title>The genome of the North American firefly Photinus pyralis.</title>
        <authorList>
            <consortium name="Photinus pyralis genome working group"/>
            <person name="Fallon T.R."/>
            <person name="Sander Lower S.E."/>
            <person name="Weng J.-K."/>
        </authorList>
    </citation>
    <scope>NUCLEOTIDE SEQUENCE</scope>
    <source>
        <strain evidence="2">TRF0915ILg1</strain>
        <tissue evidence="2">Whole body</tissue>
    </source>
</reference>
<dbReference type="OrthoDB" id="6730195at2759"/>
<dbReference type="EMBL" id="VTPC01090723">
    <property type="protein sequence ID" value="KAF2881567.1"/>
    <property type="molecule type" value="Genomic_DNA"/>
</dbReference>
<dbReference type="InterPro" id="IPR036728">
    <property type="entry name" value="PBP_GOBP_sf"/>
</dbReference>
<dbReference type="Proteomes" id="UP000801492">
    <property type="component" value="Unassembled WGS sequence"/>
</dbReference>
<keyword evidence="3" id="KW-1185">Reference proteome</keyword>
<comment type="caution">
    <text evidence="2">The sequence shown here is derived from an EMBL/GenBank/DDBJ whole genome shotgun (WGS) entry which is preliminary data.</text>
</comment>